<dbReference type="Proteomes" id="UP000887566">
    <property type="component" value="Unplaced"/>
</dbReference>
<feature type="transmembrane region" description="Helical" evidence="10">
    <location>
        <begin position="136"/>
        <end position="163"/>
    </location>
</feature>
<proteinExistence type="inferred from homology"/>
<feature type="binding site" evidence="7">
    <location>
        <position position="415"/>
    </location>
    <ligand>
        <name>Na(+)</name>
        <dbReference type="ChEBI" id="CHEBI:29101"/>
        <label>1</label>
    </ligand>
</feature>
<feature type="transmembrane region" description="Helical" evidence="10">
    <location>
        <begin position="94"/>
        <end position="115"/>
    </location>
</feature>
<keyword evidence="11" id="KW-1185">Reference proteome</keyword>
<evidence type="ECO:0000313" key="11">
    <source>
        <dbReference type="Proteomes" id="UP000887566"/>
    </source>
</evidence>
<dbReference type="PROSITE" id="PS00610">
    <property type="entry name" value="NA_NEUROTRAN_SYMP_1"/>
    <property type="match status" value="1"/>
</dbReference>
<dbReference type="PANTHER" id="PTHR11616:SF20">
    <property type="entry name" value="SODIUM- AND CHLORIDE-DEPENDENT BETAINE TRANSPORTER"/>
    <property type="match status" value="1"/>
</dbReference>
<feature type="transmembrane region" description="Helical" evidence="10">
    <location>
        <begin position="315"/>
        <end position="331"/>
    </location>
</feature>
<dbReference type="GO" id="GO:0005332">
    <property type="term" value="F:gamma-aminobutyric acid:sodium:chloride symporter activity"/>
    <property type="evidence" value="ECO:0007669"/>
    <property type="project" value="TreeGrafter"/>
</dbReference>
<feature type="binding site" evidence="7">
    <location>
        <position position="350"/>
    </location>
    <ligand>
        <name>Na(+)</name>
        <dbReference type="ChEBI" id="CHEBI:29101"/>
        <label>1</label>
    </ligand>
</feature>
<dbReference type="Pfam" id="PF00209">
    <property type="entry name" value="SNF"/>
    <property type="match status" value="1"/>
</dbReference>
<keyword evidence="7" id="KW-0915">Sodium</keyword>
<name>A0A914UHC6_9BILA</name>
<dbReference type="InterPro" id="IPR000175">
    <property type="entry name" value="Na/ntran_symport"/>
</dbReference>
<feature type="disulfide bond" evidence="8">
    <location>
        <begin position="175"/>
        <end position="184"/>
    </location>
</feature>
<dbReference type="AlphaFoldDB" id="A0A914UHC6"/>
<evidence type="ECO:0000256" key="6">
    <source>
        <dbReference type="ARBA" id="ARBA00023136"/>
    </source>
</evidence>
<comment type="subcellular location">
    <subcellularLocation>
        <location evidence="1">Membrane</location>
        <topology evidence="1">Multi-pass membrane protein</topology>
    </subcellularLocation>
</comment>
<dbReference type="GO" id="GO:0005886">
    <property type="term" value="C:plasma membrane"/>
    <property type="evidence" value="ECO:0007669"/>
    <property type="project" value="TreeGrafter"/>
</dbReference>
<evidence type="ECO:0000256" key="10">
    <source>
        <dbReference type="SAM" id="Phobius"/>
    </source>
</evidence>
<dbReference type="WBParaSite" id="PSAMB.scaffold101size79781.g1826.t1">
    <property type="protein sequence ID" value="PSAMB.scaffold101size79781.g1826.t1"/>
    <property type="gene ID" value="PSAMB.scaffold101size79781.g1826"/>
</dbReference>
<evidence type="ECO:0000256" key="2">
    <source>
        <dbReference type="ARBA" id="ARBA00022448"/>
    </source>
</evidence>
<evidence type="ECO:0000313" key="12">
    <source>
        <dbReference type="WBParaSite" id="PSAMB.scaffold101size79781.g1826.t1"/>
    </source>
</evidence>
<organism evidence="11 12">
    <name type="scientific">Plectus sambesii</name>
    <dbReference type="NCBI Taxonomy" id="2011161"/>
    <lineage>
        <taxon>Eukaryota</taxon>
        <taxon>Metazoa</taxon>
        <taxon>Ecdysozoa</taxon>
        <taxon>Nematoda</taxon>
        <taxon>Chromadorea</taxon>
        <taxon>Plectida</taxon>
        <taxon>Plectina</taxon>
        <taxon>Plectoidea</taxon>
        <taxon>Plectidae</taxon>
        <taxon>Plectus</taxon>
    </lineage>
</organism>
<dbReference type="PROSITE" id="PS50267">
    <property type="entry name" value="NA_NEUROTRAN_SYMP_3"/>
    <property type="match status" value="1"/>
</dbReference>
<evidence type="ECO:0000256" key="5">
    <source>
        <dbReference type="ARBA" id="ARBA00022989"/>
    </source>
</evidence>
<feature type="binding site" evidence="7">
    <location>
        <position position="72"/>
    </location>
    <ligand>
        <name>Na(+)</name>
        <dbReference type="ChEBI" id="CHEBI:29101"/>
        <label>1</label>
    </ligand>
</feature>
<feature type="binding site" evidence="7">
    <location>
        <position position="418"/>
    </location>
    <ligand>
        <name>Na(+)</name>
        <dbReference type="ChEBI" id="CHEBI:29101"/>
        <label>1</label>
    </ligand>
</feature>
<reference evidence="12" key="1">
    <citation type="submission" date="2022-11" db="UniProtKB">
        <authorList>
            <consortium name="WormBaseParasite"/>
        </authorList>
    </citation>
    <scope>IDENTIFICATION</scope>
</reference>
<feature type="binding site" evidence="7">
    <location>
        <position position="318"/>
    </location>
    <ligand>
        <name>Na(+)</name>
        <dbReference type="ChEBI" id="CHEBI:29101"/>
        <label>1</label>
    </ligand>
</feature>
<feature type="transmembrane region" description="Helical" evidence="10">
    <location>
        <begin position="233"/>
        <end position="253"/>
    </location>
</feature>
<keyword evidence="2 9" id="KW-0813">Transport</keyword>
<feature type="transmembrane region" description="Helical" evidence="10">
    <location>
        <begin position="403"/>
        <end position="424"/>
    </location>
</feature>
<feature type="binding site" evidence="7">
    <location>
        <position position="77"/>
    </location>
    <ligand>
        <name>Na(+)</name>
        <dbReference type="ChEBI" id="CHEBI:29101"/>
        <label>1</label>
    </ligand>
</feature>
<dbReference type="InterPro" id="IPR037272">
    <property type="entry name" value="SNS_sf"/>
</dbReference>
<accession>A0A914UHC6</accession>
<keyword evidence="4 9" id="KW-0769">Symport</keyword>
<keyword evidence="6 10" id="KW-0472">Membrane</keyword>
<feature type="transmembrane region" description="Helical" evidence="10">
    <location>
        <begin position="262"/>
        <end position="295"/>
    </location>
</feature>
<feature type="transmembrane region" description="Helical" evidence="10">
    <location>
        <begin position="64"/>
        <end position="82"/>
    </location>
</feature>
<protein>
    <recommendedName>
        <fullName evidence="9">Transporter</fullName>
    </recommendedName>
</protein>
<feature type="transmembrane region" description="Helical" evidence="10">
    <location>
        <begin position="517"/>
        <end position="542"/>
    </location>
</feature>
<feature type="transmembrane region" description="Helical" evidence="10">
    <location>
        <begin position="343"/>
        <end position="368"/>
    </location>
</feature>
<sequence length="628" mass="69846">MLAVLSLSSLHVRSSSDRSHANNGAGSAPRVDVNKEALDPRDRRVSILGEEEVQRDQWSGQMDFLMSLIAYAVGLGNVWRFPYLCFKNGGGSFLIAYFTFWALGTVPIFIMEVTAGQYLQRGGIEVWNVCPIFKGVGFGNVVIAFMCCWYYCVIITWALYYLLQSFSETFPWETCGNYWNLANCITGKENSSMLAEIRKNLSITNMSTQSSVEQYWERRVLQQTSDIGDLGGIQWELFGLMVIAWLIVYFALWKGITQARKFVYICALSPYVILLVLLVRGLTLPGAGTGISYFLTPNMTKLAEITVWKDAGTQVFYSYGVGFGTLIALGSHNKYTQNCVRDALCLCCVNTGTSLLAGFVVFSILGYMSVIAGKSVEDIVKPGVGLAFLAYPEVASSLPLKQLWAALFFLMLAILGIDSQVCMLEGLVTALEDKFPNVLRRYKKVSLAFICVLLFVLSLPMISNAGTYWLTLIDAYGASGIALLFVVFFEVVGLAWGFGADRIMFAMQDMIGIKPRLIYSIIWKYTAPAITLLLFFMCIIKYKPLTYPNGEDYPAWAGAFGIMLSLTSILAIPTFAVYYILTTPGSLTERVKRGFRATVNLRGVRNQPRIDSTTVRELQPLASQEPHN</sequence>
<keyword evidence="8" id="KW-1015">Disulfide bond</keyword>
<feature type="transmembrane region" description="Helical" evidence="10">
    <location>
        <begin position="554"/>
        <end position="581"/>
    </location>
</feature>
<dbReference type="SUPFAM" id="SSF161070">
    <property type="entry name" value="SNF-like"/>
    <property type="match status" value="1"/>
</dbReference>
<evidence type="ECO:0000256" key="4">
    <source>
        <dbReference type="ARBA" id="ARBA00022847"/>
    </source>
</evidence>
<keyword evidence="5 10" id="KW-1133">Transmembrane helix</keyword>
<evidence type="ECO:0000256" key="9">
    <source>
        <dbReference type="RuleBase" id="RU003732"/>
    </source>
</evidence>
<dbReference type="GO" id="GO:0043005">
    <property type="term" value="C:neuron projection"/>
    <property type="evidence" value="ECO:0007669"/>
    <property type="project" value="TreeGrafter"/>
</dbReference>
<dbReference type="NCBIfam" id="NF037979">
    <property type="entry name" value="Na_transp"/>
    <property type="match status" value="1"/>
</dbReference>
<dbReference type="CDD" id="cd11496">
    <property type="entry name" value="SLC6sbd-TauT-like"/>
    <property type="match status" value="1"/>
</dbReference>
<feature type="binding site" evidence="7">
    <location>
        <position position="419"/>
    </location>
    <ligand>
        <name>Na(+)</name>
        <dbReference type="ChEBI" id="CHEBI:29101"/>
        <label>1</label>
    </ligand>
</feature>
<feature type="transmembrane region" description="Helical" evidence="10">
    <location>
        <begin position="445"/>
        <end position="463"/>
    </location>
</feature>
<feature type="transmembrane region" description="Helical" evidence="10">
    <location>
        <begin position="475"/>
        <end position="496"/>
    </location>
</feature>
<dbReference type="PANTHER" id="PTHR11616">
    <property type="entry name" value="SODIUM/CHLORIDE DEPENDENT TRANSPORTER"/>
    <property type="match status" value="1"/>
</dbReference>
<evidence type="ECO:0000256" key="7">
    <source>
        <dbReference type="PIRSR" id="PIRSR600175-1"/>
    </source>
</evidence>
<feature type="binding site" evidence="7">
    <location>
        <position position="73"/>
    </location>
    <ligand>
        <name>Na(+)</name>
        <dbReference type="ChEBI" id="CHEBI:29101"/>
        <label>1</label>
    </ligand>
</feature>
<evidence type="ECO:0000256" key="3">
    <source>
        <dbReference type="ARBA" id="ARBA00022692"/>
    </source>
</evidence>
<evidence type="ECO:0000256" key="1">
    <source>
        <dbReference type="ARBA" id="ARBA00004141"/>
    </source>
</evidence>
<evidence type="ECO:0000256" key="8">
    <source>
        <dbReference type="PIRSR" id="PIRSR600175-2"/>
    </source>
</evidence>
<keyword evidence="3 9" id="KW-0812">Transmembrane</keyword>
<dbReference type="GO" id="GO:0046872">
    <property type="term" value="F:metal ion binding"/>
    <property type="evidence" value="ECO:0007669"/>
    <property type="project" value="UniProtKB-KW"/>
</dbReference>
<comment type="similarity">
    <text evidence="9">Belongs to the sodium:neurotransmitter symporter (SNF) (TC 2.A.22) family.</text>
</comment>
<keyword evidence="7" id="KW-0479">Metal-binding</keyword>
<dbReference type="PRINTS" id="PR00176">
    <property type="entry name" value="NANEUSMPORT"/>
</dbReference>